<keyword evidence="8" id="KW-1185">Reference proteome</keyword>
<dbReference type="FunFam" id="3.30.70.120:FF:000006">
    <property type="entry name" value="GTP cyclohydrolase 1 type 2 homolog"/>
    <property type="match status" value="1"/>
</dbReference>
<dbReference type="Gene3D" id="3.30.70.120">
    <property type="match status" value="1"/>
</dbReference>
<dbReference type="AlphaFoldDB" id="A0A4D7JIL8"/>
<dbReference type="OrthoDB" id="9792792at2"/>
<gene>
    <name evidence="7" type="ORF">DCC35_14335</name>
</gene>
<dbReference type="GO" id="GO:0005737">
    <property type="term" value="C:cytoplasm"/>
    <property type="evidence" value="ECO:0007669"/>
    <property type="project" value="TreeGrafter"/>
</dbReference>
<dbReference type="RefSeq" id="WP_137091436.1">
    <property type="nucleotide sequence ID" value="NZ_CP028923.1"/>
</dbReference>
<dbReference type="SUPFAM" id="SSF102705">
    <property type="entry name" value="NIF3 (NGG1p interacting factor 3)-like"/>
    <property type="match status" value="1"/>
</dbReference>
<evidence type="ECO:0000313" key="8">
    <source>
        <dbReference type="Proteomes" id="UP000298616"/>
    </source>
</evidence>
<dbReference type="EMBL" id="CP028923">
    <property type="protein sequence ID" value="QCK15839.1"/>
    <property type="molecule type" value="Genomic_DNA"/>
</dbReference>
<feature type="binding site" evidence="6">
    <location>
        <position position="65"/>
    </location>
    <ligand>
        <name>a divalent metal cation</name>
        <dbReference type="ChEBI" id="CHEBI:60240"/>
        <label>1</label>
    </ligand>
</feature>
<dbReference type="PIRSF" id="PIRSF037489">
    <property type="entry name" value="UCP037489_NIF3_YqfO"/>
    <property type="match status" value="1"/>
</dbReference>
<dbReference type="PANTHER" id="PTHR13799:SF14">
    <property type="entry name" value="GTP CYCLOHYDROLASE 1 TYPE 2 HOMOLOG"/>
    <property type="match status" value="1"/>
</dbReference>
<evidence type="ECO:0000256" key="6">
    <source>
        <dbReference type="PIRSR" id="PIRSR602678-1"/>
    </source>
</evidence>
<proteinExistence type="inferred from homology"/>
<feature type="binding site" evidence="6">
    <location>
        <position position="328"/>
    </location>
    <ligand>
        <name>a divalent metal cation</name>
        <dbReference type="ChEBI" id="CHEBI:60240"/>
        <label>1</label>
    </ligand>
</feature>
<accession>A0A4D7JIL8</accession>
<dbReference type="Proteomes" id="UP000298616">
    <property type="component" value="Chromosome"/>
</dbReference>
<dbReference type="KEGG" id="fpf:DCC35_14335"/>
<keyword evidence="4 5" id="KW-0479">Metal-binding</keyword>
<dbReference type="InterPro" id="IPR015867">
    <property type="entry name" value="N-reg_PII/ATP_PRibTrfase_C"/>
</dbReference>
<evidence type="ECO:0000256" key="2">
    <source>
        <dbReference type="ARBA" id="ARBA00011643"/>
    </source>
</evidence>
<comment type="similarity">
    <text evidence="1 5">Belongs to the GTP cyclohydrolase I type 2/NIF3 family.</text>
</comment>
<evidence type="ECO:0000256" key="3">
    <source>
        <dbReference type="ARBA" id="ARBA00022112"/>
    </source>
</evidence>
<evidence type="ECO:0000256" key="5">
    <source>
        <dbReference type="PIRNR" id="PIRNR037489"/>
    </source>
</evidence>
<evidence type="ECO:0000256" key="1">
    <source>
        <dbReference type="ARBA" id="ARBA00006964"/>
    </source>
</evidence>
<evidence type="ECO:0000256" key="4">
    <source>
        <dbReference type="ARBA" id="ARBA00022723"/>
    </source>
</evidence>
<dbReference type="PANTHER" id="PTHR13799">
    <property type="entry name" value="NGG1 INTERACTING FACTOR 3"/>
    <property type="match status" value="1"/>
</dbReference>
<dbReference type="FunFam" id="3.40.1390.30:FF:000001">
    <property type="entry name" value="GTP cyclohydrolase 1 type 2"/>
    <property type="match status" value="1"/>
</dbReference>
<dbReference type="NCBIfam" id="TIGR00486">
    <property type="entry name" value="YbgI_SA1388"/>
    <property type="match status" value="1"/>
</dbReference>
<protein>
    <recommendedName>
        <fullName evidence="3 5">GTP cyclohydrolase 1 type 2 homolog</fullName>
    </recommendedName>
</protein>
<dbReference type="Gene3D" id="3.40.1390.30">
    <property type="entry name" value="NIF3 (NGG1p interacting factor 3)-like"/>
    <property type="match status" value="2"/>
</dbReference>
<dbReference type="InterPro" id="IPR036069">
    <property type="entry name" value="DUF34/NIF3_sf"/>
</dbReference>
<organism evidence="7 8">
    <name type="scientific">Mangrovivirga cuniculi</name>
    <dbReference type="NCBI Taxonomy" id="2715131"/>
    <lineage>
        <taxon>Bacteria</taxon>
        <taxon>Pseudomonadati</taxon>
        <taxon>Bacteroidota</taxon>
        <taxon>Cytophagia</taxon>
        <taxon>Cytophagales</taxon>
        <taxon>Mangrovivirgaceae</taxon>
        <taxon>Mangrovivirga</taxon>
    </lineage>
</organism>
<dbReference type="InterPro" id="IPR017221">
    <property type="entry name" value="DUF34/NIF3_bac"/>
</dbReference>
<dbReference type="GO" id="GO:0046872">
    <property type="term" value="F:metal ion binding"/>
    <property type="evidence" value="ECO:0007669"/>
    <property type="project" value="UniProtKB-UniRule"/>
</dbReference>
<sequence>MTKIKDVINYLETWAPPSLQEGYDNSRLIVGNPSDEISNVLITLDCVEEVVEEAIEKGANLIIAHHPIVFKGLKSLTGKNYVERTVIKAIKNDIAIYAIHTNLDNVVTGVNAKLAEKIGLSNLKILQPKNNNLQKLVVFVPESHAEKVLTAMGEAGAGQIGDYKNCSFSVKGTGSFQPTDNANPYIGESGKLEKVEEKRIEVLVPRHLSGNILNAAKNAHPYEEMAYYLNDLSNVNQETGSGMIGTLEEEMDSKEFLLLLKEKLNLKTIRHTNLVNKKVRKIGLCGGAGSFLLSRAKSSGCDIYITGDFKYHEFFDAEDKIIIADIGHYESEVFTKELIKEKLYKKFTNIAFNLSEFNSNPVNYL</sequence>
<dbReference type="Pfam" id="PF01784">
    <property type="entry name" value="DUF34_NIF3"/>
    <property type="match status" value="1"/>
</dbReference>
<dbReference type="InterPro" id="IPR002678">
    <property type="entry name" value="DUF34/NIF3"/>
</dbReference>
<feature type="binding site" evidence="6">
    <location>
        <position position="104"/>
    </location>
    <ligand>
        <name>a divalent metal cation</name>
        <dbReference type="ChEBI" id="CHEBI:60240"/>
        <label>1</label>
    </ligand>
</feature>
<feature type="binding site" evidence="6">
    <location>
        <position position="66"/>
    </location>
    <ligand>
        <name>a divalent metal cation</name>
        <dbReference type="ChEBI" id="CHEBI:60240"/>
        <label>1</label>
    </ligand>
</feature>
<reference evidence="7 8" key="1">
    <citation type="submission" date="2018-04" db="EMBL/GenBank/DDBJ databases">
        <title>Complete genome uncultured novel isolate.</title>
        <authorList>
            <person name="Merlino G."/>
        </authorList>
    </citation>
    <scope>NUCLEOTIDE SEQUENCE [LARGE SCALE GENOMIC DNA]</scope>
    <source>
        <strain evidence="8">R1DC9</strain>
    </source>
</reference>
<feature type="binding site" evidence="6">
    <location>
        <position position="332"/>
    </location>
    <ligand>
        <name>a divalent metal cation</name>
        <dbReference type="ChEBI" id="CHEBI:60240"/>
        <label>1</label>
    </ligand>
</feature>
<evidence type="ECO:0000313" key="7">
    <source>
        <dbReference type="EMBL" id="QCK15839.1"/>
    </source>
</evidence>
<comment type="subunit">
    <text evidence="2">Homohexamer.</text>
</comment>
<name>A0A4D7JIL8_9BACT</name>